<protein>
    <recommendedName>
        <fullName evidence="7">Cytochrome c-type biogenesis protein</fullName>
    </recommendedName>
</protein>
<keyword evidence="6 7" id="KW-0408">Iron</keyword>
<comment type="similarity">
    <text evidence="1 7">Belongs to the CcmH/CycL/Ccl2/NrfF family.</text>
</comment>
<keyword evidence="5" id="KW-0201">Cytochrome c-type biogenesis</keyword>
<evidence type="ECO:0000256" key="4">
    <source>
        <dbReference type="ARBA" id="ARBA00022729"/>
    </source>
</evidence>
<evidence type="ECO:0000256" key="3">
    <source>
        <dbReference type="ARBA" id="ARBA00022723"/>
    </source>
</evidence>
<dbReference type="AlphaFoldDB" id="A0A399E6Y2"/>
<comment type="caution">
    <text evidence="9">The sequence shown here is derived from an EMBL/GenBank/DDBJ whole genome shotgun (WGS) entry which is preliminary data.</text>
</comment>
<evidence type="ECO:0000313" key="9">
    <source>
        <dbReference type="EMBL" id="RIH78510.1"/>
    </source>
</evidence>
<keyword evidence="2 7" id="KW-0349">Heme</keyword>
<gene>
    <name evidence="9" type="primary">ccmH</name>
    <name evidence="9" type="ORF">Mterra_03661</name>
</gene>
<dbReference type="EMBL" id="QXDL01000263">
    <property type="protein sequence ID" value="RIH78510.1"/>
    <property type="molecule type" value="Genomic_DNA"/>
</dbReference>
<sequence length="210" mass="22911">MCQGESASESNSGVAQEMRRLIAEQLAQGKSEAEIRQFFVERYGPWILYEPPKQGLTLWVWLSPLIGLALLAYGLWRYLAATRARAEPADVSEEEIARLEAERAGHFEGLLLDTEGHVADGSRTSPLLYRAGELCVLPGGVEGVTRQKVAEHAATLGLRVTETRLKPDELEGQLLLAGTGIGLLPVGKPSDSVLEALITHFRPSRPSSRV</sequence>
<dbReference type="GO" id="GO:0017004">
    <property type="term" value="P:cytochrome complex assembly"/>
    <property type="evidence" value="ECO:0007669"/>
    <property type="project" value="UniProtKB-KW"/>
</dbReference>
<dbReference type="InterPro" id="IPR043132">
    <property type="entry name" value="BCAT-like_C"/>
</dbReference>
<evidence type="ECO:0000256" key="1">
    <source>
        <dbReference type="ARBA" id="ARBA00010342"/>
    </source>
</evidence>
<keyword evidence="10" id="KW-1185">Reference proteome</keyword>
<reference evidence="9 10" key="1">
    <citation type="submission" date="2018-08" db="EMBL/GenBank/DDBJ databases">
        <title>Meiothermus terrae DSM 26712 genome sequencing project.</title>
        <authorList>
            <person name="Da Costa M.S."/>
            <person name="Albuquerque L."/>
            <person name="Raposo P."/>
            <person name="Froufe H.J.C."/>
            <person name="Barroso C.S."/>
            <person name="Egas C."/>
        </authorList>
    </citation>
    <scope>NUCLEOTIDE SEQUENCE [LARGE SCALE GENOMIC DNA]</scope>
    <source>
        <strain evidence="9 10">DSM 26712</strain>
    </source>
</reference>
<dbReference type="SUPFAM" id="SSF56752">
    <property type="entry name" value="D-aminoacid aminotransferase-like PLP-dependent enzymes"/>
    <property type="match status" value="1"/>
</dbReference>
<evidence type="ECO:0000259" key="8">
    <source>
        <dbReference type="Pfam" id="PF03918"/>
    </source>
</evidence>
<accession>A0A399E6Y2</accession>
<keyword evidence="4 7" id="KW-0732">Signal</keyword>
<evidence type="ECO:0000256" key="2">
    <source>
        <dbReference type="ARBA" id="ARBA00022617"/>
    </source>
</evidence>
<dbReference type="InterPro" id="IPR036038">
    <property type="entry name" value="Aminotransferase-like"/>
</dbReference>
<evidence type="ECO:0000256" key="5">
    <source>
        <dbReference type="ARBA" id="ARBA00022748"/>
    </source>
</evidence>
<dbReference type="GO" id="GO:0005886">
    <property type="term" value="C:plasma membrane"/>
    <property type="evidence" value="ECO:0007669"/>
    <property type="project" value="TreeGrafter"/>
</dbReference>
<evidence type="ECO:0000256" key="6">
    <source>
        <dbReference type="ARBA" id="ARBA00023004"/>
    </source>
</evidence>
<keyword evidence="7" id="KW-1133">Transmembrane helix</keyword>
<name>A0A399E6Y2_9DEIN</name>
<dbReference type="GO" id="GO:0046872">
    <property type="term" value="F:metal ion binding"/>
    <property type="evidence" value="ECO:0007669"/>
    <property type="project" value="UniProtKB-KW"/>
</dbReference>
<dbReference type="PANTHER" id="PTHR47870">
    <property type="entry name" value="CYTOCHROME C-TYPE BIOGENESIS PROTEIN CCMH"/>
    <property type="match status" value="1"/>
</dbReference>
<keyword evidence="3 7" id="KW-0479">Metal-binding</keyword>
<dbReference type="Proteomes" id="UP000265715">
    <property type="component" value="Unassembled WGS sequence"/>
</dbReference>
<dbReference type="Gene3D" id="1.10.8.640">
    <property type="entry name" value="Cytochrome C biogenesis protein"/>
    <property type="match status" value="1"/>
</dbReference>
<dbReference type="InterPro" id="IPR051263">
    <property type="entry name" value="C-type_cytochrome_biogenesis"/>
</dbReference>
<evidence type="ECO:0000313" key="10">
    <source>
        <dbReference type="Proteomes" id="UP000265715"/>
    </source>
</evidence>
<comment type="function">
    <text evidence="7">Possible subunit of a heme lyase.</text>
</comment>
<feature type="transmembrane region" description="Helical" evidence="7">
    <location>
        <begin position="58"/>
        <end position="76"/>
    </location>
</feature>
<evidence type="ECO:0000256" key="7">
    <source>
        <dbReference type="RuleBase" id="RU364112"/>
    </source>
</evidence>
<dbReference type="InterPro" id="IPR005616">
    <property type="entry name" value="CcmH/CycL/Ccl2/NrfF_N"/>
</dbReference>
<keyword evidence="7" id="KW-0472">Membrane</keyword>
<keyword evidence="7" id="KW-0812">Transmembrane</keyword>
<feature type="domain" description="CcmH/CycL/Ccl2/NrfF N-terminal" evidence="8">
    <location>
        <begin position="2"/>
        <end position="100"/>
    </location>
</feature>
<dbReference type="GO" id="GO:0003824">
    <property type="term" value="F:catalytic activity"/>
    <property type="evidence" value="ECO:0007669"/>
    <property type="project" value="InterPro"/>
</dbReference>
<dbReference type="PANTHER" id="PTHR47870:SF1">
    <property type="entry name" value="CYTOCHROME C-TYPE BIOGENESIS PROTEIN CCMH"/>
    <property type="match status" value="1"/>
</dbReference>
<dbReference type="Gene3D" id="3.20.10.10">
    <property type="entry name" value="D-amino Acid Aminotransferase, subunit A, domain 2"/>
    <property type="match status" value="1"/>
</dbReference>
<organism evidence="9 10">
    <name type="scientific">Calidithermus terrae</name>
    <dbReference type="NCBI Taxonomy" id="1408545"/>
    <lineage>
        <taxon>Bacteria</taxon>
        <taxon>Thermotogati</taxon>
        <taxon>Deinococcota</taxon>
        <taxon>Deinococci</taxon>
        <taxon>Thermales</taxon>
        <taxon>Thermaceae</taxon>
        <taxon>Calidithermus</taxon>
    </lineage>
</organism>
<dbReference type="InterPro" id="IPR038297">
    <property type="entry name" value="CcmH/CycL/NrfF/Ccl2_sf"/>
</dbReference>
<proteinExistence type="inferred from homology"/>
<dbReference type="Pfam" id="PF03918">
    <property type="entry name" value="CcmH"/>
    <property type="match status" value="1"/>
</dbReference>
<dbReference type="CDD" id="cd16378">
    <property type="entry name" value="CcmH_N"/>
    <property type="match status" value="1"/>
</dbReference>